<dbReference type="SUPFAM" id="SSF53098">
    <property type="entry name" value="Ribonuclease H-like"/>
    <property type="match status" value="1"/>
</dbReference>
<dbReference type="Proteomes" id="UP000434241">
    <property type="component" value="Unassembled WGS sequence"/>
</dbReference>
<dbReference type="GO" id="GO:0015074">
    <property type="term" value="P:DNA integration"/>
    <property type="evidence" value="ECO:0007669"/>
    <property type="project" value="InterPro"/>
</dbReference>
<dbReference type="PROSITE" id="PS50994">
    <property type="entry name" value="INTEGRASE"/>
    <property type="match status" value="1"/>
</dbReference>
<dbReference type="InterPro" id="IPR001584">
    <property type="entry name" value="Integrase_cat-core"/>
</dbReference>
<dbReference type="Gene3D" id="3.30.420.10">
    <property type="entry name" value="Ribonuclease H-like superfamily/Ribonuclease H"/>
    <property type="match status" value="1"/>
</dbReference>
<dbReference type="InterPro" id="IPR048020">
    <property type="entry name" value="Transpos_IS3"/>
</dbReference>
<proteinExistence type="predicted"/>
<dbReference type="InterPro" id="IPR036397">
    <property type="entry name" value="RNaseH_sf"/>
</dbReference>
<dbReference type="InterPro" id="IPR050900">
    <property type="entry name" value="Transposase_IS3/IS150/IS904"/>
</dbReference>
<feature type="domain" description="Integrase catalytic" evidence="1">
    <location>
        <begin position="3"/>
        <end position="164"/>
    </location>
</feature>
<accession>A0A6N7V2P9</accession>
<gene>
    <name evidence="2" type="ORF">FYJ55_04090</name>
</gene>
<dbReference type="Pfam" id="PF00665">
    <property type="entry name" value="rve"/>
    <property type="match status" value="1"/>
</dbReference>
<dbReference type="NCBIfam" id="NF033516">
    <property type="entry name" value="transpos_IS3"/>
    <property type="match status" value="1"/>
</dbReference>
<evidence type="ECO:0000313" key="3">
    <source>
        <dbReference type="Proteomes" id="UP000434241"/>
    </source>
</evidence>
<dbReference type="Pfam" id="PF13683">
    <property type="entry name" value="rve_3"/>
    <property type="match status" value="1"/>
</dbReference>
<dbReference type="GO" id="GO:0003676">
    <property type="term" value="F:nucleic acid binding"/>
    <property type="evidence" value="ECO:0007669"/>
    <property type="project" value="InterPro"/>
</dbReference>
<sequence length="167" mass="19810">DFSPSKPNEAWCTDITYIFTLEGFVYLTSVMDLYSRKIIAWTLSKTLEVEEVLKCIEMARKRRKTANPVIIHSDRGVHYTSKLYKKLTAGLILSYSKKGTPWDNACIESFHSVIKREWLNRTLIYDYDHAYDLCFEYIETFYNTIRIHSHCGYESPNQYENNYYSKH</sequence>
<feature type="non-terminal residue" evidence="2">
    <location>
        <position position="1"/>
    </location>
</feature>
<protein>
    <submittedName>
        <fullName evidence="2">IS3 family transposase</fullName>
    </submittedName>
</protein>
<comment type="caution">
    <text evidence="2">The sequence shown here is derived from an EMBL/GenBank/DDBJ whole genome shotgun (WGS) entry which is preliminary data.</text>
</comment>
<dbReference type="GeneID" id="93158474"/>
<keyword evidence="3" id="KW-1185">Reference proteome</keyword>
<dbReference type="PANTHER" id="PTHR46889">
    <property type="entry name" value="TRANSPOSASE INSF FOR INSERTION SEQUENCE IS3B-RELATED"/>
    <property type="match status" value="1"/>
</dbReference>
<name>A0A6N7V2P9_9FIRM</name>
<dbReference type="AlphaFoldDB" id="A0A6N7V2P9"/>
<dbReference type="RefSeq" id="WP_154555753.1">
    <property type="nucleotide sequence ID" value="NZ_VUMR01000013.1"/>
</dbReference>
<reference evidence="2 3" key="1">
    <citation type="submission" date="2019-08" db="EMBL/GenBank/DDBJ databases">
        <title>In-depth cultivation of the pig gut microbiome towards novel bacterial diversity and tailored functional studies.</title>
        <authorList>
            <person name="Wylensek D."/>
            <person name="Hitch T.C.A."/>
            <person name="Clavel T."/>
        </authorList>
    </citation>
    <scope>NUCLEOTIDE SEQUENCE [LARGE SCALE GENOMIC DNA]</scope>
    <source>
        <strain evidence="2 3">LKV-472-APC-3</strain>
    </source>
</reference>
<evidence type="ECO:0000313" key="2">
    <source>
        <dbReference type="EMBL" id="MSS56096.1"/>
    </source>
</evidence>
<organism evidence="2 3">
    <name type="scientific">Holdemanella porci</name>
    <dbReference type="NCBI Taxonomy" id="2652276"/>
    <lineage>
        <taxon>Bacteria</taxon>
        <taxon>Bacillati</taxon>
        <taxon>Bacillota</taxon>
        <taxon>Erysipelotrichia</taxon>
        <taxon>Erysipelotrichales</taxon>
        <taxon>Erysipelotrichaceae</taxon>
        <taxon>Holdemanella</taxon>
    </lineage>
</organism>
<evidence type="ECO:0000259" key="1">
    <source>
        <dbReference type="PROSITE" id="PS50994"/>
    </source>
</evidence>
<dbReference type="EMBL" id="VUMR01000013">
    <property type="protein sequence ID" value="MSS56096.1"/>
    <property type="molecule type" value="Genomic_DNA"/>
</dbReference>
<dbReference type="PANTHER" id="PTHR46889:SF4">
    <property type="entry name" value="TRANSPOSASE INSO FOR INSERTION SEQUENCE ELEMENT IS911B-RELATED"/>
    <property type="match status" value="1"/>
</dbReference>
<dbReference type="InterPro" id="IPR012337">
    <property type="entry name" value="RNaseH-like_sf"/>
</dbReference>